<keyword evidence="1 5" id="KW-0328">Glycosyltransferase</keyword>
<reference evidence="9 10" key="1">
    <citation type="submission" date="2018-06" db="EMBL/GenBank/DDBJ databases">
        <title>Extensive metabolic versatility and redundancy in microbially diverse, dynamic hydrothermal sediments.</title>
        <authorList>
            <person name="Dombrowski N."/>
            <person name="Teske A."/>
            <person name="Baker B.J."/>
        </authorList>
    </citation>
    <scope>NUCLEOTIDE SEQUENCE [LARGE SCALE GENOMIC DNA]</scope>
    <source>
        <strain evidence="8">B20_G2</strain>
        <strain evidence="7">B29_G17</strain>
    </source>
</reference>
<dbReference type="InterPro" id="IPR010044">
    <property type="entry name" value="MTAP"/>
</dbReference>
<feature type="domain" description="Nucleoside phosphorylase" evidence="6">
    <location>
        <begin position="6"/>
        <end position="239"/>
    </location>
</feature>
<comment type="function">
    <text evidence="5">Catalyzes the reversible phosphorylation of S-methyl-5'-thioinosine (MTI) to hypoxanthine and 5-methylthioribose-1-phosphate. Involved in the breakdown of S-methyl-5'-thioadenosine (MTA), a major by-product of polyamine biosynthesis. Catabolism of (MTA) occurs via deamination to MTI and phosphorolysis to hypoxanthine.</text>
</comment>
<dbReference type="EMBL" id="QMQZ01000068">
    <property type="protein sequence ID" value="RLE51237.1"/>
    <property type="molecule type" value="Genomic_DNA"/>
</dbReference>
<feature type="binding site" evidence="5">
    <location>
        <position position="183"/>
    </location>
    <ligand>
        <name>phosphate</name>
        <dbReference type="ChEBI" id="CHEBI:43474"/>
    </ligand>
</feature>
<evidence type="ECO:0000313" key="8">
    <source>
        <dbReference type="EMBL" id="RLE55981.1"/>
    </source>
</evidence>
<dbReference type="UniPathway" id="UPA00606"/>
<evidence type="ECO:0000313" key="9">
    <source>
        <dbReference type="Proteomes" id="UP000268446"/>
    </source>
</evidence>
<gene>
    <name evidence="7" type="ORF">DRJ20_02420</name>
    <name evidence="8" type="ORF">DRJ26_00125</name>
</gene>
<feature type="binding site" evidence="5">
    <location>
        <position position="182"/>
    </location>
    <ligand>
        <name>substrate</name>
    </ligand>
</feature>
<name>A0A497EVH8_9CREN</name>
<evidence type="ECO:0000259" key="6">
    <source>
        <dbReference type="Pfam" id="PF01048"/>
    </source>
</evidence>
<dbReference type="GO" id="GO:0019509">
    <property type="term" value="P:L-methionine salvage from methylthioadenosine"/>
    <property type="evidence" value="ECO:0007669"/>
    <property type="project" value="TreeGrafter"/>
</dbReference>
<feature type="site" description="Important for substrate specificity" evidence="5">
    <location>
        <position position="164"/>
    </location>
</feature>
<evidence type="ECO:0000256" key="2">
    <source>
        <dbReference type="ARBA" id="ARBA00022679"/>
    </source>
</evidence>
<organism evidence="7 9">
    <name type="scientific">Thermoproteota archaeon</name>
    <dbReference type="NCBI Taxonomy" id="2056631"/>
    <lineage>
        <taxon>Archaea</taxon>
        <taxon>Thermoproteota</taxon>
    </lineage>
</organism>
<comment type="caution">
    <text evidence="7">The sequence shown here is derived from an EMBL/GenBank/DDBJ whole genome shotgun (WGS) entry which is preliminary data.</text>
</comment>
<dbReference type="GO" id="GO:0005829">
    <property type="term" value="C:cytosol"/>
    <property type="evidence" value="ECO:0007669"/>
    <property type="project" value="TreeGrafter"/>
</dbReference>
<evidence type="ECO:0000313" key="7">
    <source>
        <dbReference type="EMBL" id="RLE51237.1"/>
    </source>
</evidence>
<dbReference type="PANTHER" id="PTHR42679:SF2">
    <property type="entry name" value="S-METHYL-5'-THIOADENOSINE PHOSPHORYLASE"/>
    <property type="match status" value="1"/>
</dbReference>
<sequence length="259" mass="28653">MESKVRIAIIGGSGLERALESGEEKRIKTPYGEVSITIGTLGGEKVAFIPRHGRHHEKPPHKVNYRGNIWALSQLGVERILASNAVGGIRDGLKPGDFVIVHDFIDLTKSRPLTFYDGPKVVHVDMTEPYCPELRKVLVRVARRLPVRVWDSGVYACTEGPRFETPAEIRMLRLLGADVVGMTSVPEVVLARELGICYATVCVVTNYAAGMQERITASEVVEIMRKAVPLLIDLFEKSISEIPKERNCSCANVLLEAQH</sequence>
<keyword evidence="3 5" id="KW-0660">Purine salvage</keyword>
<feature type="binding site" evidence="5">
    <location>
        <position position="13"/>
    </location>
    <ligand>
        <name>phosphate</name>
        <dbReference type="ChEBI" id="CHEBI:43474"/>
    </ligand>
</feature>
<dbReference type="FunFam" id="3.40.50.1580:FF:000012">
    <property type="entry name" value="Probable 6-oxopurine nucleoside phosphorylase"/>
    <property type="match status" value="1"/>
</dbReference>
<dbReference type="HAMAP" id="MF_01963">
    <property type="entry name" value="MTAP"/>
    <property type="match status" value="1"/>
</dbReference>
<dbReference type="Proteomes" id="UP000268446">
    <property type="component" value="Unassembled WGS sequence"/>
</dbReference>
<dbReference type="PANTHER" id="PTHR42679">
    <property type="entry name" value="S-METHYL-5'-THIOADENOSINE PHOSPHORYLASE"/>
    <property type="match status" value="1"/>
</dbReference>
<accession>A0A497EVH8</accession>
<evidence type="ECO:0000256" key="3">
    <source>
        <dbReference type="ARBA" id="ARBA00022726"/>
    </source>
</evidence>
<dbReference type="SUPFAM" id="SSF53167">
    <property type="entry name" value="Purine and uridine phosphorylases"/>
    <property type="match status" value="1"/>
</dbReference>
<comment type="miscellaneous">
    <text evidence="5">Although this enzyme belongs to the family of MTA phosphorylases based on sequence homology, it has been shown that conserved amino acid substitutions in the substrate binding pocket convert the substrate specificity of this enzyme from 6-aminopurines to 6-oxopurines.</text>
</comment>
<dbReference type="EC" id="2.4.2.44" evidence="5"/>
<dbReference type="Pfam" id="PF01048">
    <property type="entry name" value="PNP_UDP_1"/>
    <property type="match status" value="1"/>
</dbReference>
<dbReference type="GO" id="GO:0006166">
    <property type="term" value="P:purine ribonucleoside salvage"/>
    <property type="evidence" value="ECO:0007669"/>
    <property type="project" value="UniProtKB-UniRule"/>
</dbReference>
<keyword evidence="2 5" id="KW-0808">Transferase</keyword>
<evidence type="ECO:0000256" key="4">
    <source>
        <dbReference type="ARBA" id="ARBA00063054"/>
    </source>
</evidence>
<comment type="subunit">
    <text evidence="4">Homohexamer. Dimer of a homotrimer.</text>
</comment>
<proteinExistence type="inferred from homology"/>
<dbReference type="NCBIfam" id="NF006599">
    <property type="entry name" value="PRK09136.1"/>
    <property type="match status" value="1"/>
</dbReference>
<dbReference type="NCBIfam" id="TIGR01694">
    <property type="entry name" value="MTAP"/>
    <property type="match status" value="1"/>
</dbReference>
<evidence type="ECO:0000256" key="1">
    <source>
        <dbReference type="ARBA" id="ARBA00022676"/>
    </source>
</evidence>
<comment type="subunit">
    <text evidence="5">Homotrimer.</text>
</comment>
<dbReference type="Proteomes" id="UP000269499">
    <property type="component" value="Unassembled WGS sequence"/>
</dbReference>
<dbReference type="AlphaFoldDB" id="A0A497EVH8"/>
<evidence type="ECO:0000313" key="10">
    <source>
        <dbReference type="Proteomes" id="UP000269499"/>
    </source>
</evidence>
<feature type="binding site" evidence="5">
    <location>
        <begin position="51"/>
        <end position="52"/>
    </location>
    <ligand>
        <name>phosphate</name>
        <dbReference type="ChEBI" id="CHEBI:43474"/>
    </ligand>
</feature>
<dbReference type="Gene3D" id="3.40.50.1580">
    <property type="entry name" value="Nucleoside phosphorylase domain"/>
    <property type="match status" value="1"/>
</dbReference>
<dbReference type="InterPro" id="IPR000845">
    <property type="entry name" value="Nucleoside_phosphorylase_d"/>
</dbReference>
<dbReference type="EMBL" id="QMRA01000001">
    <property type="protein sequence ID" value="RLE55981.1"/>
    <property type="molecule type" value="Genomic_DNA"/>
</dbReference>
<comment type="catalytic activity">
    <reaction evidence="5">
        <text>S-methyl-5'-thioinosine + phosphate = 5-(methylsulfanyl)-alpha-D-ribose 1-phosphate + hypoxanthine</text>
        <dbReference type="Rhea" id="RHEA:30643"/>
        <dbReference type="ChEBI" id="CHEBI:17368"/>
        <dbReference type="ChEBI" id="CHEBI:43474"/>
        <dbReference type="ChEBI" id="CHEBI:48595"/>
        <dbReference type="ChEBI" id="CHEBI:58533"/>
        <dbReference type="EC" id="2.4.2.44"/>
    </reaction>
</comment>
<feature type="binding site" evidence="5">
    <location>
        <begin position="206"/>
        <end position="208"/>
    </location>
    <ligand>
        <name>substrate</name>
    </ligand>
</feature>
<comment type="pathway">
    <text evidence="5">Purine metabolism; purine nucleoside salvage.</text>
</comment>
<protein>
    <recommendedName>
        <fullName evidence="5">Probable S-methyl-5'-thioinosine phosphorylase</fullName>
        <ecNumber evidence="5">2.4.2.44</ecNumber>
    </recommendedName>
    <alternativeName>
        <fullName evidence="5">5'-methylthioinosine phosphorylase</fullName>
        <shortName evidence="5">MTI phosphorylase</shortName>
        <shortName evidence="5">MTIP</shortName>
    </alternativeName>
</protein>
<comment type="similarity">
    <text evidence="5">Belongs to the PNP/MTAP phosphorylase family. MTAP subfamily.</text>
</comment>
<comment type="caution">
    <text evidence="5">Lacks conserved residue(s) required for the propagation of feature annotation.</text>
</comment>
<feature type="site" description="Important for substrate specificity" evidence="5">
    <location>
        <position position="217"/>
    </location>
</feature>
<dbReference type="GO" id="GO:0017061">
    <property type="term" value="F:S-methyl-5-thioadenosine phosphorylase activity"/>
    <property type="evidence" value="ECO:0007669"/>
    <property type="project" value="InterPro"/>
</dbReference>
<evidence type="ECO:0000256" key="5">
    <source>
        <dbReference type="HAMAP-Rule" id="MF_01963"/>
    </source>
</evidence>
<dbReference type="CDD" id="cd09010">
    <property type="entry name" value="MTAP_SsMTAPII_like_MTIP"/>
    <property type="match status" value="1"/>
</dbReference>
<dbReference type="InterPro" id="IPR035994">
    <property type="entry name" value="Nucleoside_phosphorylase_sf"/>
</dbReference>